<organism evidence="4 5">
    <name type="scientific">Treponema parvum</name>
    <dbReference type="NCBI Taxonomy" id="138851"/>
    <lineage>
        <taxon>Bacteria</taxon>
        <taxon>Pseudomonadati</taxon>
        <taxon>Spirochaetota</taxon>
        <taxon>Spirochaetia</taxon>
        <taxon>Spirochaetales</taxon>
        <taxon>Treponemataceae</taxon>
        <taxon>Treponema</taxon>
    </lineage>
</organism>
<dbReference type="GO" id="GO:0019323">
    <property type="term" value="P:pentose catabolic process"/>
    <property type="evidence" value="ECO:0007669"/>
    <property type="project" value="TreeGrafter"/>
</dbReference>
<dbReference type="EMBL" id="CP054142">
    <property type="protein sequence ID" value="QTQ13988.1"/>
    <property type="molecule type" value="Genomic_DNA"/>
</dbReference>
<dbReference type="AlphaFoldDB" id="A0A975F436"/>
<keyword evidence="5" id="KW-1185">Reference proteome</keyword>
<sequence>MEYKDIIVAAGLKMLHSGLTIETWGNISIRAPDTGLVYLTPSAMPYDTIKPEDVVVCDITGQIIEGHRKPTIEKELHLAVYRARQEVNAIIHTHPLYSMIYACQGKTIPLFTDEAAQSLGDECTCATYELPGTDALAQACAKALGEKANSCLLHSHGAVCVGETLDAAFRVCTVLEVTANIYYMIEATGGKPKLISREKILAMQDFVKNHYGQNK</sequence>
<dbReference type="InterPro" id="IPR001303">
    <property type="entry name" value="Aldolase_II/adducin_N"/>
</dbReference>
<reference evidence="4 5" key="1">
    <citation type="journal article" date="2021" name="Microbiol. Resour. Announc.">
        <title>Complete Genome Sequences of Three Human Oral Treponema parvum Isolates.</title>
        <authorList>
            <person name="Zeng H."/>
            <person name="Watt R.M."/>
        </authorList>
    </citation>
    <scope>NUCLEOTIDE SEQUENCE [LARGE SCALE GENOMIC DNA]</scope>
    <source>
        <strain evidence="4 5">ATCC 700770</strain>
    </source>
</reference>
<evidence type="ECO:0000313" key="4">
    <source>
        <dbReference type="EMBL" id="QTQ13988.1"/>
    </source>
</evidence>
<evidence type="ECO:0000256" key="1">
    <source>
        <dbReference type="ARBA" id="ARBA00022723"/>
    </source>
</evidence>
<evidence type="ECO:0000313" key="5">
    <source>
        <dbReference type="Proteomes" id="UP000671908"/>
    </source>
</evidence>
<dbReference type="Proteomes" id="UP000671908">
    <property type="component" value="Chromosome"/>
</dbReference>
<evidence type="ECO:0000256" key="2">
    <source>
        <dbReference type="ARBA" id="ARBA00023239"/>
    </source>
</evidence>
<accession>A0A975F436</accession>
<dbReference type="GO" id="GO:0046872">
    <property type="term" value="F:metal ion binding"/>
    <property type="evidence" value="ECO:0007669"/>
    <property type="project" value="UniProtKB-KW"/>
</dbReference>
<keyword evidence="2" id="KW-0456">Lyase</keyword>
<dbReference type="PANTHER" id="PTHR22789">
    <property type="entry name" value="FUCULOSE PHOSPHATE ALDOLASE"/>
    <property type="match status" value="1"/>
</dbReference>
<dbReference type="Gene3D" id="3.40.225.10">
    <property type="entry name" value="Class II aldolase/adducin N-terminal domain"/>
    <property type="match status" value="1"/>
</dbReference>
<feature type="domain" description="Class II aldolase/adducin N-terminal" evidence="3">
    <location>
        <begin position="5"/>
        <end position="183"/>
    </location>
</feature>
<dbReference type="KEGG" id="tpav:HRQ91_05695"/>
<dbReference type="GO" id="GO:0016832">
    <property type="term" value="F:aldehyde-lyase activity"/>
    <property type="evidence" value="ECO:0007669"/>
    <property type="project" value="TreeGrafter"/>
</dbReference>
<protein>
    <submittedName>
        <fullName evidence="4">Class II aldolase/adducin family protein</fullName>
    </submittedName>
</protein>
<keyword evidence="1" id="KW-0479">Metal-binding</keyword>
<dbReference type="SUPFAM" id="SSF53639">
    <property type="entry name" value="AraD/HMP-PK domain-like"/>
    <property type="match status" value="1"/>
</dbReference>
<evidence type="ECO:0000259" key="3">
    <source>
        <dbReference type="SMART" id="SM01007"/>
    </source>
</evidence>
<dbReference type="GO" id="GO:0005829">
    <property type="term" value="C:cytosol"/>
    <property type="evidence" value="ECO:0007669"/>
    <property type="project" value="TreeGrafter"/>
</dbReference>
<name>A0A975F436_9SPIR</name>
<dbReference type="InterPro" id="IPR050197">
    <property type="entry name" value="Aldolase_class_II_sugar_metab"/>
</dbReference>
<gene>
    <name evidence="4" type="ORF">HRQ91_05695</name>
</gene>
<dbReference type="PANTHER" id="PTHR22789:SF0">
    <property type="entry name" value="3-OXO-TETRONATE 4-PHOSPHATE DECARBOXYLASE-RELATED"/>
    <property type="match status" value="1"/>
</dbReference>
<dbReference type="RefSeq" id="WP_210120655.1">
    <property type="nucleotide sequence ID" value="NZ_CP054142.1"/>
</dbReference>
<dbReference type="Pfam" id="PF00596">
    <property type="entry name" value="Aldolase_II"/>
    <property type="match status" value="1"/>
</dbReference>
<dbReference type="InterPro" id="IPR036409">
    <property type="entry name" value="Aldolase_II/adducin_N_sf"/>
</dbReference>
<dbReference type="SMART" id="SM01007">
    <property type="entry name" value="Aldolase_II"/>
    <property type="match status" value="1"/>
</dbReference>
<proteinExistence type="predicted"/>